<sequence length="107" mass="12483">MGREIILSEVDHEVDEAKAVFQNLYVHFKLSSNIHWKFPGSEWHEDLMGCRYVNDENYNGGVKILDTVPVFCAMESNYRSWVYGFAHMAIRADMPEAMQEFRGLYSI</sequence>
<dbReference type="AlphaFoldDB" id="A0AA39SN89"/>
<reference evidence="1" key="1">
    <citation type="journal article" date="2022" name="Plant J.">
        <title>Strategies of tolerance reflected in two North American maple genomes.</title>
        <authorList>
            <person name="McEvoy S.L."/>
            <person name="Sezen U.U."/>
            <person name="Trouern-Trend A."/>
            <person name="McMahon S.M."/>
            <person name="Schaberg P.G."/>
            <person name="Yang J."/>
            <person name="Wegrzyn J.L."/>
            <person name="Swenson N.G."/>
        </authorList>
    </citation>
    <scope>NUCLEOTIDE SEQUENCE</scope>
    <source>
        <strain evidence="1">NS2018</strain>
    </source>
</reference>
<dbReference type="Proteomes" id="UP001168877">
    <property type="component" value="Unassembled WGS sequence"/>
</dbReference>
<evidence type="ECO:0000313" key="1">
    <source>
        <dbReference type="EMBL" id="KAK0593432.1"/>
    </source>
</evidence>
<gene>
    <name evidence="1" type="ORF">LWI29_036522</name>
</gene>
<reference evidence="1" key="2">
    <citation type="submission" date="2023-06" db="EMBL/GenBank/DDBJ databases">
        <authorList>
            <person name="Swenson N.G."/>
            <person name="Wegrzyn J.L."/>
            <person name="Mcevoy S.L."/>
        </authorList>
    </citation>
    <scope>NUCLEOTIDE SEQUENCE</scope>
    <source>
        <strain evidence="1">NS2018</strain>
        <tissue evidence="1">Leaf</tissue>
    </source>
</reference>
<dbReference type="EMBL" id="JAUESC010000380">
    <property type="protein sequence ID" value="KAK0593432.1"/>
    <property type="molecule type" value="Genomic_DNA"/>
</dbReference>
<name>A0AA39SN89_ACESA</name>
<accession>A0AA39SN89</accession>
<comment type="caution">
    <text evidence="1">The sequence shown here is derived from an EMBL/GenBank/DDBJ whole genome shotgun (WGS) entry which is preliminary data.</text>
</comment>
<evidence type="ECO:0000313" key="2">
    <source>
        <dbReference type="Proteomes" id="UP001168877"/>
    </source>
</evidence>
<protein>
    <submittedName>
        <fullName evidence="1">Uncharacterized protein</fullName>
    </submittedName>
</protein>
<proteinExistence type="predicted"/>
<keyword evidence="2" id="KW-1185">Reference proteome</keyword>
<organism evidence="1 2">
    <name type="scientific">Acer saccharum</name>
    <name type="common">Sugar maple</name>
    <dbReference type="NCBI Taxonomy" id="4024"/>
    <lineage>
        <taxon>Eukaryota</taxon>
        <taxon>Viridiplantae</taxon>
        <taxon>Streptophyta</taxon>
        <taxon>Embryophyta</taxon>
        <taxon>Tracheophyta</taxon>
        <taxon>Spermatophyta</taxon>
        <taxon>Magnoliopsida</taxon>
        <taxon>eudicotyledons</taxon>
        <taxon>Gunneridae</taxon>
        <taxon>Pentapetalae</taxon>
        <taxon>rosids</taxon>
        <taxon>malvids</taxon>
        <taxon>Sapindales</taxon>
        <taxon>Sapindaceae</taxon>
        <taxon>Hippocastanoideae</taxon>
        <taxon>Acereae</taxon>
        <taxon>Acer</taxon>
    </lineage>
</organism>